<dbReference type="STRING" id="1288484.GCA_000348665_01151"/>
<feature type="region of interest" description="Disordered" evidence="1">
    <location>
        <begin position="1"/>
        <end position="21"/>
    </location>
</feature>
<name>A0A345IIC8_9DEIO</name>
<evidence type="ECO:0000313" key="3">
    <source>
        <dbReference type="Proteomes" id="UP000253744"/>
    </source>
</evidence>
<dbReference type="EMBL" id="CP031158">
    <property type="protein sequence ID" value="AXG99450.1"/>
    <property type="molecule type" value="Genomic_DNA"/>
</dbReference>
<dbReference type="Proteomes" id="UP000253744">
    <property type="component" value="Chromosome"/>
</dbReference>
<sequence length="96" mass="10440">MTQGRAADQPAGTQVDQRRSRPHVKVLSTLIRIPLNSCTGGKAPPVQELSGIRMTPMVRAVLRSQRKTHRKWGCEYTASNGPDGHPTARSQRGPAA</sequence>
<feature type="region of interest" description="Disordered" evidence="1">
    <location>
        <begin position="74"/>
        <end position="96"/>
    </location>
</feature>
<protein>
    <submittedName>
        <fullName evidence="2">Uncharacterized protein</fullName>
    </submittedName>
</protein>
<accession>A0A345IIC8</accession>
<organism evidence="2 3">
    <name type="scientific">Deinococcus wulumuqiensis</name>
    <dbReference type="NCBI Taxonomy" id="980427"/>
    <lineage>
        <taxon>Bacteria</taxon>
        <taxon>Thermotogati</taxon>
        <taxon>Deinococcota</taxon>
        <taxon>Deinococci</taxon>
        <taxon>Deinococcales</taxon>
        <taxon>Deinococcaceae</taxon>
        <taxon>Deinococcus</taxon>
    </lineage>
</organism>
<evidence type="ECO:0000256" key="1">
    <source>
        <dbReference type="SAM" id="MobiDB-lite"/>
    </source>
</evidence>
<evidence type="ECO:0000313" key="2">
    <source>
        <dbReference type="EMBL" id="AXG99450.1"/>
    </source>
</evidence>
<proteinExistence type="predicted"/>
<gene>
    <name evidence="2" type="ORF">DVJ83_10270</name>
</gene>
<dbReference type="KEGG" id="dwu:DVJ83_10270"/>
<reference evidence="2 3" key="1">
    <citation type="submission" date="2018-07" db="EMBL/GenBank/DDBJ databases">
        <title>Complete Genome and Methylome Analysis of Deinococcus wulumuqiensis NEB 479.</title>
        <authorList>
            <person name="Fomenkov A."/>
            <person name="Luyten Y."/>
            <person name="Vincze T."/>
            <person name="Anton B.P."/>
            <person name="Clark T."/>
            <person name="Roberts R.J."/>
            <person name="Morgan R.D."/>
        </authorList>
    </citation>
    <scope>NUCLEOTIDE SEQUENCE [LARGE SCALE GENOMIC DNA]</scope>
    <source>
        <strain evidence="2 3">NEB 479</strain>
    </source>
</reference>
<dbReference type="AlphaFoldDB" id="A0A345IIC8"/>